<sequence>MQRKVNRSDSDYHYGKEKYKRNVYKMMLKCKQREVMPGDINDYSRYKDGIVYNEPCVLAGCRVNAVSSRQNRPDSIHQNFHVKLITGVSSNFVHPRLSNLTFCPEHKNSAGVGGVKIAETFPEGRGSPHGCGLRARLTGRYSRPTR</sequence>
<accession>A0A376P3H9</accession>
<dbReference type="EMBL" id="UGBT01000002">
    <property type="protein sequence ID" value="STH73098.1"/>
    <property type="molecule type" value="Genomic_DNA"/>
</dbReference>
<dbReference type="Proteomes" id="UP000254428">
    <property type="component" value="Unassembled WGS sequence"/>
</dbReference>
<evidence type="ECO:0000313" key="2">
    <source>
        <dbReference type="Proteomes" id="UP000254428"/>
    </source>
</evidence>
<organism evidence="1 2">
    <name type="scientific">Escherichia coli</name>
    <dbReference type="NCBI Taxonomy" id="562"/>
    <lineage>
        <taxon>Bacteria</taxon>
        <taxon>Pseudomonadati</taxon>
        <taxon>Pseudomonadota</taxon>
        <taxon>Gammaproteobacteria</taxon>
        <taxon>Enterobacterales</taxon>
        <taxon>Enterobacteriaceae</taxon>
        <taxon>Escherichia</taxon>
    </lineage>
</organism>
<evidence type="ECO:0000313" key="1">
    <source>
        <dbReference type="EMBL" id="STH73098.1"/>
    </source>
</evidence>
<reference evidence="1 2" key="1">
    <citation type="submission" date="2018-06" db="EMBL/GenBank/DDBJ databases">
        <authorList>
            <consortium name="Pathogen Informatics"/>
            <person name="Doyle S."/>
        </authorList>
    </citation>
    <scope>NUCLEOTIDE SEQUENCE [LARGE SCALE GENOMIC DNA]</scope>
    <source>
        <strain evidence="1 2">NCTC11341</strain>
    </source>
</reference>
<gene>
    <name evidence="1" type="ORF">NCTC11341_04798</name>
</gene>
<dbReference type="AlphaFoldDB" id="A0A376P3H9"/>
<name>A0A376P3H9_ECOLX</name>
<proteinExistence type="predicted"/>
<protein>
    <submittedName>
        <fullName evidence="1">Uncharacterized protein</fullName>
    </submittedName>
</protein>